<dbReference type="Proteomes" id="UP001175227">
    <property type="component" value="Unassembled WGS sequence"/>
</dbReference>
<evidence type="ECO:0000313" key="3">
    <source>
        <dbReference type="Proteomes" id="UP001175227"/>
    </source>
</evidence>
<feature type="transmembrane region" description="Helical" evidence="1">
    <location>
        <begin position="121"/>
        <end position="142"/>
    </location>
</feature>
<proteinExistence type="predicted"/>
<keyword evidence="3" id="KW-1185">Reference proteome</keyword>
<organism evidence="2 3">
    <name type="scientific">Armillaria novae-zelandiae</name>
    <dbReference type="NCBI Taxonomy" id="153914"/>
    <lineage>
        <taxon>Eukaryota</taxon>
        <taxon>Fungi</taxon>
        <taxon>Dikarya</taxon>
        <taxon>Basidiomycota</taxon>
        <taxon>Agaricomycotina</taxon>
        <taxon>Agaricomycetes</taxon>
        <taxon>Agaricomycetidae</taxon>
        <taxon>Agaricales</taxon>
        <taxon>Marasmiineae</taxon>
        <taxon>Physalacriaceae</taxon>
        <taxon>Armillaria</taxon>
    </lineage>
</organism>
<gene>
    <name evidence="2" type="ORF">IW261DRAFT_1561635</name>
</gene>
<protein>
    <submittedName>
        <fullName evidence="2">Uncharacterized protein</fullName>
    </submittedName>
</protein>
<feature type="transmembrane region" description="Helical" evidence="1">
    <location>
        <begin position="61"/>
        <end position="82"/>
    </location>
</feature>
<dbReference type="AlphaFoldDB" id="A0AA39PGI4"/>
<evidence type="ECO:0000313" key="2">
    <source>
        <dbReference type="EMBL" id="KAK0483847.1"/>
    </source>
</evidence>
<comment type="caution">
    <text evidence="2">The sequence shown here is derived from an EMBL/GenBank/DDBJ whole genome shotgun (WGS) entry which is preliminary data.</text>
</comment>
<dbReference type="EMBL" id="JAUEPR010000006">
    <property type="protein sequence ID" value="KAK0483847.1"/>
    <property type="molecule type" value="Genomic_DNA"/>
</dbReference>
<keyword evidence="1" id="KW-0472">Membrane</keyword>
<name>A0AA39PGI4_9AGAR</name>
<reference evidence="2" key="1">
    <citation type="submission" date="2023-06" db="EMBL/GenBank/DDBJ databases">
        <authorList>
            <consortium name="Lawrence Berkeley National Laboratory"/>
            <person name="Ahrendt S."/>
            <person name="Sahu N."/>
            <person name="Indic B."/>
            <person name="Wong-Bajracharya J."/>
            <person name="Merenyi Z."/>
            <person name="Ke H.-M."/>
            <person name="Monk M."/>
            <person name="Kocsube S."/>
            <person name="Drula E."/>
            <person name="Lipzen A."/>
            <person name="Balint B."/>
            <person name="Henrissat B."/>
            <person name="Andreopoulos B."/>
            <person name="Martin F.M."/>
            <person name="Harder C.B."/>
            <person name="Rigling D."/>
            <person name="Ford K.L."/>
            <person name="Foster G.D."/>
            <person name="Pangilinan J."/>
            <person name="Papanicolaou A."/>
            <person name="Barry K."/>
            <person name="LaButti K."/>
            <person name="Viragh M."/>
            <person name="Koriabine M."/>
            <person name="Yan M."/>
            <person name="Riley R."/>
            <person name="Champramary S."/>
            <person name="Plett K.L."/>
            <person name="Tsai I.J."/>
            <person name="Slot J."/>
            <person name="Sipos G."/>
            <person name="Plett J."/>
            <person name="Nagy L.G."/>
            <person name="Grigoriev I.V."/>
        </authorList>
    </citation>
    <scope>NUCLEOTIDE SEQUENCE</scope>
    <source>
        <strain evidence="2">ICMP 16352</strain>
    </source>
</reference>
<keyword evidence="1" id="KW-1133">Transmembrane helix</keyword>
<evidence type="ECO:0000256" key="1">
    <source>
        <dbReference type="SAM" id="Phobius"/>
    </source>
</evidence>
<accession>A0AA39PGI4</accession>
<feature type="transmembrane region" description="Helical" evidence="1">
    <location>
        <begin position="28"/>
        <end position="49"/>
    </location>
</feature>
<sequence length="288" mass="31930">MLGASGAVGSWMEINLMASHPLPLQDEIAQFVQAIVFSLLGLFSILGFAEGISQNRNFAFIYCKLVATHYAAIIGAFAFTLYSTFRHVDSLTVATCIQGDLDEFAIQFCKKGWSLVKGLPIIWYSVTLLVQAYAYILAVNFAEKLDIDDISRISRHFTYISSDGLSFYSKDVEYGTMFDTSALVLVWDILTQVLVNVVFGNTLFFTASVMPLFIRPIYSSFDIVSNTLSQRHGKDLLIVGGNTLVYIQNFLILRIDLVQKAVNIISSVFGWDNVGITTPVDDPPLKIG</sequence>
<keyword evidence="1" id="KW-0812">Transmembrane</keyword>